<proteinExistence type="predicted"/>
<evidence type="ECO:0000313" key="1">
    <source>
        <dbReference type="EMBL" id="AAG40567.1"/>
    </source>
</evidence>
<protein>
    <submittedName>
        <fullName evidence="1">B5R-1S peptide</fullName>
    </submittedName>
</protein>
<organism evidence="1">
    <name type="scientific">Homo sapiens</name>
    <name type="common">Human</name>
    <dbReference type="NCBI Taxonomy" id="9606"/>
    <lineage>
        <taxon>Eukaryota</taxon>
        <taxon>Metazoa</taxon>
        <taxon>Chordata</taxon>
        <taxon>Craniata</taxon>
        <taxon>Vertebrata</taxon>
        <taxon>Euteleostomi</taxon>
        <taxon>Mammalia</taxon>
        <taxon>Eutheria</taxon>
        <taxon>Euarchontoglires</taxon>
        <taxon>Primates</taxon>
        <taxon>Haplorrhini</taxon>
        <taxon>Catarrhini</taxon>
        <taxon>Hominidae</taxon>
        <taxon>Homo</taxon>
    </lineage>
</organism>
<accession>Q9H325</accession>
<dbReference type="AlphaFoldDB" id="Q9H325"/>
<gene>
    <name evidence="1" type="primary">DIA1</name>
</gene>
<name>Q9H325_HUMAN</name>
<dbReference type="EMBL" id="AH010060">
    <property type="protein sequence ID" value="AAG40567.1"/>
    <property type="molecule type" value="Genomic_DNA"/>
</dbReference>
<sequence length="53" mass="5311">MGGLSQHFVGSRPGVGPGVCQPHWENIGAWSAILNCGSPASQPGCECSATLTG</sequence>
<reference evidence="1" key="1">
    <citation type="journal article" date="2001" name="Biochem. J.">
        <title>Transcriptional and translational mechanisms of cytochrome b5 reductase isoenzyme generation in humans.</title>
        <authorList>
            <person name="Leroux A."/>
            <person name="Mota Vieira L."/>
            <person name="Kahn A."/>
        </authorList>
    </citation>
    <scope>NUCLEOTIDE SEQUENCE</scope>
</reference>